<dbReference type="InterPro" id="IPR027417">
    <property type="entry name" value="P-loop_NTPase"/>
</dbReference>
<organism evidence="1 2">
    <name type="scientific">Desulfofarcimen acetoxidans (strain ATCC 49208 / DSM 771 / KCTC 5769 / VKM B-1644 / 5575)</name>
    <name type="common">Desulfotomaculum acetoxidans</name>
    <dbReference type="NCBI Taxonomy" id="485916"/>
    <lineage>
        <taxon>Bacteria</taxon>
        <taxon>Bacillati</taxon>
        <taxon>Bacillota</taxon>
        <taxon>Clostridia</taxon>
        <taxon>Eubacteriales</taxon>
        <taxon>Peptococcaceae</taxon>
        <taxon>Desulfofarcimen</taxon>
    </lineage>
</organism>
<dbReference type="EMBL" id="CP001720">
    <property type="protein sequence ID" value="ACV64768.1"/>
    <property type="molecule type" value="Genomic_DNA"/>
</dbReference>
<evidence type="ECO:0000313" key="2">
    <source>
        <dbReference type="Proteomes" id="UP000002217"/>
    </source>
</evidence>
<keyword evidence="1" id="KW-0808">Transferase</keyword>
<dbReference type="Pfam" id="PF13469">
    <property type="entry name" value="Sulfotransfer_3"/>
    <property type="match status" value="1"/>
</dbReference>
<dbReference type="HOGENOM" id="CLU_064720_0_0_9"/>
<dbReference type="STRING" id="485916.Dtox_4096"/>
<dbReference type="Proteomes" id="UP000002217">
    <property type="component" value="Chromosome"/>
</dbReference>
<evidence type="ECO:0000313" key="1">
    <source>
        <dbReference type="EMBL" id="ACV64768.1"/>
    </source>
</evidence>
<reference evidence="1 2" key="1">
    <citation type="journal article" date="2009" name="Stand. Genomic Sci.">
        <title>Complete genome sequence of Desulfotomaculum acetoxidans type strain (5575).</title>
        <authorList>
            <person name="Spring S."/>
            <person name="Lapidus A."/>
            <person name="Schroder M."/>
            <person name="Gleim D."/>
            <person name="Sims D."/>
            <person name="Meincke L."/>
            <person name="Glavina Del Rio T."/>
            <person name="Tice H."/>
            <person name="Copeland A."/>
            <person name="Cheng J.F."/>
            <person name="Lucas S."/>
            <person name="Chen F."/>
            <person name="Nolan M."/>
            <person name="Bruce D."/>
            <person name="Goodwin L."/>
            <person name="Pitluck S."/>
            <person name="Ivanova N."/>
            <person name="Mavromatis K."/>
            <person name="Mikhailova N."/>
            <person name="Pati A."/>
            <person name="Chen A."/>
            <person name="Palaniappan K."/>
            <person name="Land M."/>
            <person name="Hauser L."/>
            <person name="Chang Y.J."/>
            <person name="Jeffries C.D."/>
            <person name="Chain P."/>
            <person name="Saunders E."/>
            <person name="Brettin T."/>
            <person name="Detter J.C."/>
            <person name="Goker M."/>
            <person name="Bristow J."/>
            <person name="Eisen J.A."/>
            <person name="Markowitz V."/>
            <person name="Hugenholtz P."/>
            <person name="Kyrpides N.C."/>
            <person name="Klenk H.P."/>
            <person name="Han C."/>
        </authorList>
    </citation>
    <scope>NUCLEOTIDE SEQUENCE [LARGE SCALE GENOMIC DNA]</scope>
    <source>
        <strain evidence="2">ATCC 49208 / DSM 771 / VKM B-1644</strain>
    </source>
</reference>
<gene>
    <name evidence="1" type="ordered locus">Dtox_4096</name>
</gene>
<keyword evidence="2" id="KW-1185">Reference proteome</keyword>
<proteinExistence type="predicted"/>
<dbReference type="GO" id="GO:0016740">
    <property type="term" value="F:transferase activity"/>
    <property type="evidence" value="ECO:0007669"/>
    <property type="project" value="UniProtKB-KW"/>
</dbReference>
<sequence length="282" mass="33173">MDRKNVIYIAGYGRSGSTLLEMIIGSNNKIYPLGELTNFDTIKHKDKAKCSCGKYLKECEFWRNIIKEYDLNNKIAINGQKKLWALIFKNTPENIHYVIDSSKTARKNHFRPIRLAKLLGKNIYMIHIVRDGRGCIQSLIRGSNQKMENGEEPKIYFPVLRGTLGWMISNFSAHIFQILHKDKYLRIRYEDFTGDFENVMKKIGVFLDICFQEEIKRIKEANELPTIHQISGNRLRSQRTISLRTDDGWKNSFSSMNNIIFLIFNYFFVKLYEYDIKFNKIP</sequence>
<dbReference type="SUPFAM" id="SSF52540">
    <property type="entry name" value="P-loop containing nucleoside triphosphate hydrolases"/>
    <property type="match status" value="1"/>
</dbReference>
<dbReference type="eggNOG" id="COG4424">
    <property type="taxonomic scope" value="Bacteria"/>
</dbReference>
<dbReference type="KEGG" id="dae:Dtox_4096"/>
<protein>
    <submittedName>
        <fullName evidence="1">Sulfotransferase</fullName>
    </submittedName>
</protein>
<dbReference type="OrthoDB" id="663914at2"/>
<name>C8VYP7_DESAS</name>
<accession>C8VYP7</accession>
<dbReference type="Gene3D" id="3.40.50.300">
    <property type="entry name" value="P-loop containing nucleotide triphosphate hydrolases"/>
    <property type="match status" value="1"/>
</dbReference>
<dbReference type="RefSeq" id="WP_015759438.1">
    <property type="nucleotide sequence ID" value="NC_013216.1"/>
</dbReference>
<dbReference type="AlphaFoldDB" id="C8VYP7"/>